<feature type="binding site" evidence="6">
    <location>
        <position position="332"/>
    </location>
    <ligand>
        <name>AMP</name>
        <dbReference type="ChEBI" id="CHEBI:456215"/>
    </ligand>
</feature>
<comment type="function">
    <text evidence="4">Hydrolyzes the second messenger cAMP, which is a key regulator of many important physiological processes. Vital for female fertility. Required for learning/memory.</text>
</comment>
<feature type="binding site" evidence="7">
    <location>
        <position position="449"/>
    </location>
    <ligand>
        <name>Zn(2+)</name>
        <dbReference type="ChEBI" id="CHEBI:29105"/>
        <label>1</label>
    </ligand>
</feature>
<evidence type="ECO:0000256" key="6">
    <source>
        <dbReference type="PIRSR" id="PIRSR623088-2"/>
    </source>
</evidence>
<dbReference type="Pfam" id="PF18100">
    <property type="entry name" value="PDE4_UCR"/>
    <property type="match status" value="1"/>
</dbReference>
<evidence type="ECO:0000256" key="2">
    <source>
        <dbReference type="ARBA" id="ARBA00022801"/>
    </source>
</evidence>
<dbReference type="GO" id="GO:0045202">
    <property type="term" value="C:synapse"/>
    <property type="evidence" value="ECO:0007669"/>
    <property type="project" value="GOC"/>
</dbReference>
<feature type="domain" description="PDEase" evidence="10">
    <location>
        <begin position="215"/>
        <end position="544"/>
    </location>
</feature>
<dbReference type="PRINTS" id="PR00387">
    <property type="entry name" value="PDIESTERASE1"/>
</dbReference>
<dbReference type="InterPro" id="IPR002073">
    <property type="entry name" value="PDEase_catalytic_dom"/>
</dbReference>
<feature type="binding site" evidence="6">
    <location>
        <position position="500"/>
    </location>
    <ligand>
        <name>AMP</name>
        <dbReference type="ChEBI" id="CHEBI:456215"/>
    </ligand>
</feature>
<dbReference type="InterPro" id="IPR003607">
    <property type="entry name" value="HD/PDEase_dom"/>
</dbReference>
<keyword evidence="3" id="KW-0114">cAMP</keyword>
<comment type="similarity">
    <text evidence="8">Belongs to the cyclic nucleotide phosphodiesterase family.</text>
</comment>
<dbReference type="SUPFAM" id="SSF109604">
    <property type="entry name" value="HD-domain/PDEase-like"/>
    <property type="match status" value="1"/>
</dbReference>
<dbReference type="InterPro" id="IPR040844">
    <property type="entry name" value="PDE4_UCR"/>
</dbReference>
<dbReference type="Gene3D" id="1.10.1300.10">
    <property type="entry name" value="3'5'-cyclic nucleotide phosphodiesterase, catalytic domain"/>
    <property type="match status" value="1"/>
</dbReference>
<evidence type="ECO:0000259" key="10">
    <source>
        <dbReference type="PROSITE" id="PS51845"/>
    </source>
</evidence>
<dbReference type="EMBL" id="CAJPEV010000598">
    <property type="protein sequence ID" value="CAG0886801.1"/>
    <property type="molecule type" value="Genomic_DNA"/>
</dbReference>
<feature type="binding site" evidence="6">
    <location>
        <begin position="291"/>
        <end position="295"/>
    </location>
    <ligand>
        <name>AMP</name>
        <dbReference type="ChEBI" id="CHEBI:456215"/>
    </ligand>
</feature>
<dbReference type="GO" id="GO:0007623">
    <property type="term" value="P:circadian rhythm"/>
    <property type="evidence" value="ECO:0007669"/>
    <property type="project" value="UniProtKB-ARBA"/>
</dbReference>
<dbReference type="PROSITE" id="PS00126">
    <property type="entry name" value="PDEASE_I_1"/>
    <property type="match status" value="1"/>
</dbReference>
<evidence type="ECO:0000256" key="1">
    <source>
        <dbReference type="ARBA" id="ARBA00022723"/>
    </source>
</evidence>
<dbReference type="GO" id="GO:0040040">
    <property type="term" value="P:thermosensory behavior"/>
    <property type="evidence" value="ECO:0007669"/>
    <property type="project" value="UniProtKB-ARBA"/>
</dbReference>
<evidence type="ECO:0000313" key="11">
    <source>
        <dbReference type="EMBL" id="CAD7244264.1"/>
    </source>
</evidence>
<dbReference type="GO" id="GO:0007165">
    <property type="term" value="P:signal transduction"/>
    <property type="evidence" value="ECO:0007669"/>
    <property type="project" value="InterPro"/>
</dbReference>
<gene>
    <name evidence="11" type="ORF">DSTB1V02_LOCUS4164</name>
</gene>
<evidence type="ECO:0000256" key="9">
    <source>
        <dbReference type="SAM" id="MobiDB-lite"/>
    </source>
</evidence>
<feature type="compositionally biased region" description="Basic and acidic residues" evidence="9">
    <location>
        <begin position="160"/>
        <end position="173"/>
    </location>
</feature>
<dbReference type="EMBL" id="LR900115">
    <property type="protein sequence ID" value="CAD7244264.1"/>
    <property type="molecule type" value="Genomic_DNA"/>
</dbReference>
<keyword evidence="1 7" id="KW-0479">Metal-binding</keyword>
<feature type="binding site" evidence="6">
    <location>
        <position position="449"/>
    </location>
    <ligand>
        <name>AMP</name>
        <dbReference type="ChEBI" id="CHEBI:456215"/>
    </ligand>
</feature>
<dbReference type="GO" id="GO:0004114">
    <property type="term" value="F:3',5'-cyclic-nucleotide phosphodiesterase activity"/>
    <property type="evidence" value="ECO:0007669"/>
    <property type="project" value="InterPro"/>
</dbReference>
<keyword evidence="12" id="KW-1185">Reference proteome</keyword>
<sequence>MVSNCNDMTVADLARILCDCPCCQGVCEACGLVQDIQRQVQRLSGQKKNHLVVAQKSMIVCGRRGPVCHQLQFTIADFNNDLKKGGRKPRLGFPGLVTLVRVINRKKFKRMLNRELIQFSESSKSGNQISEFICSTFLDKQQELDLPSLRIPEEEGESVGEEKEKMKGVREVEGGEGGTGPGTGTRMNQVPGIKPLSITQTNSIVTLQKLPRFGVETPHESALADLMSRNLNDWGLDIFQVSSLTGGRPLTAVTYTILEQRDLLKTFKIPGKTLIAFLMTLEDHYQKIPYHNNLHAADVTQSIHYLLNSNALQSVFTPLETLAAIFAGAIHDVDHPGVTNQFLINTSSELAIMYNDESVLENHHLAVAFKILQNPELDILASLNKKQRQTLRKMTIDMVLATDMSKHMCLLADLKTMVETKKVAGSGVLLLDNYTDRIQVLQNMVHCADLSNPTKPMALYSRWVDLLLEEFHLQGDKERQLSMEISPMCDRFNATVEKSQVGFIDYIAHPLWETWGDLVHPDAQNILDNLEENRHAYSIMIPSSPTSTVSGSHELSSENQPPSLESQRMDRKSPVKITVGHADQGANTNNQ</sequence>
<dbReference type="PROSITE" id="PS51845">
    <property type="entry name" value="PDEASE_I_2"/>
    <property type="match status" value="1"/>
</dbReference>
<feature type="binding site" evidence="7">
    <location>
        <position position="295"/>
    </location>
    <ligand>
        <name>Zn(2+)</name>
        <dbReference type="ChEBI" id="CHEBI:29105"/>
        <label>1</label>
    </ligand>
</feature>
<dbReference type="Proteomes" id="UP000677054">
    <property type="component" value="Unassembled WGS sequence"/>
</dbReference>
<evidence type="ECO:0000256" key="7">
    <source>
        <dbReference type="PIRSR" id="PIRSR623088-3"/>
    </source>
</evidence>
<evidence type="ECO:0000256" key="8">
    <source>
        <dbReference type="RuleBase" id="RU363067"/>
    </source>
</evidence>
<protein>
    <recommendedName>
        <fullName evidence="8">Phosphodiesterase</fullName>
        <ecNumber evidence="8">3.1.4.-</ecNumber>
    </recommendedName>
</protein>
<comment type="cofactor">
    <cofactor evidence="8">
        <name>a divalent metal cation</name>
        <dbReference type="ChEBI" id="CHEBI:60240"/>
    </cofactor>
    <text evidence="8">Binds 2 divalent metal cations per subunit. Site 1 may preferentially bind zinc ions, while site 2 has a preference for magnesium and/or manganese ions.</text>
</comment>
<evidence type="ECO:0000256" key="4">
    <source>
        <dbReference type="ARBA" id="ARBA00053071"/>
    </source>
</evidence>
<dbReference type="GO" id="GO:0007615">
    <property type="term" value="P:anesthesia-resistant memory"/>
    <property type="evidence" value="ECO:0007669"/>
    <property type="project" value="UniProtKB-ARBA"/>
</dbReference>
<dbReference type="EC" id="3.1.4.-" evidence="8"/>
<dbReference type="GO" id="GO:0007268">
    <property type="term" value="P:chemical synaptic transmission"/>
    <property type="evidence" value="ECO:0007669"/>
    <property type="project" value="UniProtKB-ARBA"/>
</dbReference>
<accession>A0A7R8XBM1</accession>
<feature type="region of interest" description="Disordered" evidence="9">
    <location>
        <begin position="541"/>
        <end position="591"/>
    </location>
</feature>
<feature type="compositionally biased region" description="Polar residues" evidence="9">
    <location>
        <begin position="541"/>
        <end position="566"/>
    </location>
</feature>
<dbReference type="InterPro" id="IPR023088">
    <property type="entry name" value="PDEase"/>
</dbReference>
<evidence type="ECO:0000256" key="3">
    <source>
        <dbReference type="ARBA" id="ARBA00023149"/>
    </source>
</evidence>
<dbReference type="GO" id="GO:0007614">
    <property type="term" value="P:short-term memory"/>
    <property type="evidence" value="ECO:0007669"/>
    <property type="project" value="UniProtKB-ARBA"/>
</dbReference>
<reference evidence="11" key="1">
    <citation type="submission" date="2020-11" db="EMBL/GenBank/DDBJ databases">
        <authorList>
            <person name="Tran Van P."/>
        </authorList>
    </citation>
    <scope>NUCLEOTIDE SEQUENCE</scope>
</reference>
<dbReference type="SMART" id="SM00471">
    <property type="entry name" value="HDc"/>
    <property type="match status" value="1"/>
</dbReference>
<proteinExistence type="inferred from homology"/>
<dbReference type="FunFam" id="1.10.1300.10:FF:000001">
    <property type="entry name" value="Phosphodiesterase"/>
    <property type="match status" value="1"/>
</dbReference>
<name>A0A7R8XBM1_9CRUS</name>
<feature type="active site" description="Proton donor" evidence="5">
    <location>
        <position position="291"/>
    </location>
</feature>
<dbReference type="AlphaFoldDB" id="A0A7R8XBM1"/>
<dbReference type="GO" id="GO:0046872">
    <property type="term" value="F:metal ion binding"/>
    <property type="evidence" value="ECO:0007669"/>
    <property type="project" value="UniProtKB-KW"/>
</dbReference>
<dbReference type="InterPro" id="IPR023174">
    <property type="entry name" value="PDEase_CS"/>
</dbReference>
<feature type="region of interest" description="Disordered" evidence="9">
    <location>
        <begin position="152"/>
        <end position="187"/>
    </location>
</feature>
<evidence type="ECO:0000256" key="5">
    <source>
        <dbReference type="PIRSR" id="PIRSR623088-1"/>
    </source>
</evidence>
<dbReference type="GO" id="GO:0008355">
    <property type="term" value="P:olfactory learning"/>
    <property type="evidence" value="ECO:0007669"/>
    <property type="project" value="UniProtKB-ARBA"/>
</dbReference>
<feature type="binding site" evidence="7">
    <location>
        <position position="332"/>
    </location>
    <ligand>
        <name>Zn(2+)</name>
        <dbReference type="ChEBI" id="CHEBI:29105"/>
        <label>1</label>
    </ligand>
</feature>
<feature type="binding site" evidence="7">
    <location>
        <position position="331"/>
    </location>
    <ligand>
        <name>Zn(2+)</name>
        <dbReference type="ChEBI" id="CHEBI:29105"/>
        <label>1</label>
    </ligand>
</feature>
<feature type="binding site" evidence="7">
    <location>
        <position position="332"/>
    </location>
    <ligand>
        <name>Zn(2+)</name>
        <dbReference type="ChEBI" id="CHEBI:29105"/>
        <label>2</label>
    </ligand>
</feature>
<evidence type="ECO:0000313" key="12">
    <source>
        <dbReference type="Proteomes" id="UP000677054"/>
    </source>
</evidence>
<dbReference type="Pfam" id="PF00233">
    <property type="entry name" value="PDEase_I"/>
    <property type="match status" value="1"/>
</dbReference>
<dbReference type="InterPro" id="IPR036971">
    <property type="entry name" value="PDEase_catalytic_dom_sf"/>
</dbReference>
<organism evidence="11">
    <name type="scientific">Darwinula stevensoni</name>
    <dbReference type="NCBI Taxonomy" id="69355"/>
    <lineage>
        <taxon>Eukaryota</taxon>
        <taxon>Metazoa</taxon>
        <taxon>Ecdysozoa</taxon>
        <taxon>Arthropoda</taxon>
        <taxon>Crustacea</taxon>
        <taxon>Oligostraca</taxon>
        <taxon>Ostracoda</taxon>
        <taxon>Podocopa</taxon>
        <taxon>Podocopida</taxon>
        <taxon>Darwinulocopina</taxon>
        <taxon>Darwinuloidea</taxon>
        <taxon>Darwinulidae</taxon>
        <taxon>Darwinula</taxon>
    </lineage>
</organism>
<dbReference type="GO" id="GO:0007619">
    <property type="term" value="P:courtship behavior"/>
    <property type="evidence" value="ECO:0007669"/>
    <property type="project" value="UniProtKB-ARBA"/>
</dbReference>
<keyword evidence="2 8" id="KW-0378">Hydrolase</keyword>
<dbReference type="PANTHER" id="PTHR11347">
    <property type="entry name" value="CYCLIC NUCLEOTIDE PHOSPHODIESTERASE"/>
    <property type="match status" value="1"/>
</dbReference>
<dbReference type="GO" id="GO:0046958">
    <property type="term" value="P:nonassociative learning"/>
    <property type="evidence" value="ECO:0007669"/>
    <property type="project" value="UniProtKB-ARBA"/>
</dbReference>
<dbReference type="GO" id="GO:0048675">
    <property type="term" value="P:axon extension"/>
    <property type="evidence" value="ECO:0007669"/>
    <property type="project" value="UniProtKB-ARBA"/>
</dbReference>
<dbReference type="GO" id="GO:0001661">
    <property type="term" value="P:conditioned taste aversion"/>
    <property type="evidence" value="ECO:0007669"/>
    <property type="project" value="UniProtKB-ARBA"/>
</dbReference>
<dbReference type="OrthoDB" id="189220at2759"/>